<proteinExistence type="predicted"/>
<dbReference type="AlphaFoldDB" id="R0ECS9"/>
<comment type="caution">
    <text evidence="2">The sequence shown here is derived from an EMBL/GenBank/DDBJ whole genome shotgun (WGS) entry which is preliminary data.</text>
</comment>
<sequence length="582" mass="61462">MANPQRTILAADGAERSEGLIVAQRLGATAKAIEGQFLKTGDVLAGAVDGVGELINALDKLAKAMDQSMVDATTRDLGVAAAGLRVLPEGLAGRSVALERLETLSRELSAHIGDMHQNLAYLRVVSLYIKIAAGGVEGDNGDFALFAQEIADCLVVGRDHLESFDADLRLLDHDLRSALIYEANLRTHCAELAADAPDAIEANARQLATQRVRVAGVAADVAALAREVRKKVGGVLVALQIGDITRQRAEHVQFGLELLEGLEGDLVGERRERVRAAMLALLRAQLSATIDDFRGEMAQIERNMVGIAADTREIMKLQDLAYGRVGRDEGGDFLARIEAHVGKALTLVEEMAAADQAALEVGQSVVAAAARLSERIDGILRMQANVHQMALNATLRCARIGEAGKPITVIAVELRGHAAKLEESADRTLAGVESLMSGAAQVGGEGATGTAAISDVLQTALSRIRQAGGAADADIVDLARQGGAVVEAMNQASARMDCRREIGQALDEAAAALDALPSAPFDPSMEADEALRACLKVLYARYSMAQERDVHRAVLGDLDAEPDTPAEVQAPAAEPDLDDVLF</sequence>
<evidence type="ECO:0000313" key="3">
    <source>
        <dbReference type="Proteomes" id="UP000013063"/>
    </source>
</evidence>
<dbReference type="RefSeq" id="WP_004616509.1">
    <property type="nucleotide sequence ID" value="NZ_APMP01000003.1"/>
</dbReference>
<protein>
    <recommendedName>
        <fullName evidence="4">Methyl-accepting chemotaxis protein</fullName>
    </recommendedName>
</protein>
<dbReference type="EMBL" id="APMP01000003">
    <property type="protein sequence ID" value="ENZ83233.1"/>
    <property type="molecule type" value="Genomic_DNA"/>
</dbReference>
<feature type="region of interest" description="Disordered" evidence="1">
    <location>
        <begin position="561"/>
        <end position="582"/>
    </location>
</feature>
<keyword evidence="3" id="KW-1185">Reference proteome</keyword>
<dbReference type="Gene3D" id="1.10.287.950">
    <property type="entry name" value="Methyl-accepting chemotaxis protein"/>
    <property type="match status" value="1"/>
</dbReference>
<dbReference type="Proteomes" id="UP000013063">
    <property type="component" value="Unassembled WGS sequence"/>
</dbReference>
<dbReference type="SUPFAM" id="SSF58104">
    <property type="entry name" value="Methyl-accepting chemotaxis protein (MCP) signaling domain"/>
    <property type="match status" value="1"/>
</dbReference>
<evidence type="ECO:0000313" key="2">
    <source>
        <dbReference type="EMBL" id="ENZ83233.1"/>
    </source>
</evidence>
<evidence type="ECO:0000256" key="1">
    <source>
        <dbReference type="SAM" id="MobiDB-lite"/>
    </source>
</evidence>
<accession>R0ECS9</accession>
<dbReference type="OrthoDB" id="9816265at2"/>
<reference evidence="2 3" key="1">
    <citation type="journal article" date="2013" name="Genome Announc.">
        <title>Draft Genome Sequence for Caulobacter sp. Strain OR37, a Bacterium Tolerant to Heavy Metals.</title>
        <authorList>
            <person name="Utturkar S.M."/>
            <person name="Bollmann A."/>
            <person name="Brzoska R.M."/>
            <person name="Klingeman D.M."/>
            <person name="Epstein S.E."/>
            <person name="Palumbo A.V."/>
            <person name="Brown S.D."/>
        </authorList>
    </citation>
    <scope>NUCLEOTIDE SEQUENCE [LARGE SCALE GENOMIC DNA]</scope>
    <source>
        <strain evidence="2 3">OR37</strain>
    </source>
</reference>
<dbReference type="eggNOG" id="COG0840">
    <property type="taxonomic scope" value="Bacteria"/>
</dbReference>
<gene>
    <name evidence="2" type="ORF">OR37_01008</name>
</gene>
<name>R0ECS9_CAUVI</name>
<dbReference type="STRING" id="1292034.OR37_01008"/>
<evidence type="ECO:0008006" key="4">
    <source>
        <dbReference type="Google" id="ProtNLM"/>
    </source>
</evidence>
<dbReference type="PATRIC" id="fig|1292034.3.peg.1000"/>
<organism evidence="2 3">
    <name type="scientific">Caulobacter vibrioides OR37</name>
    <dbReference type="NCBI Taxonomy" id="1292034"/>
    <lineage>
        <taxon>Bacteria</taxon>
        <taxon>Pseudomonadati</taxon>
        <taxon>Pseudomonadota</taxon>
        <taxon>Alphaproteobacteria</taxon>
        <taxon>Caulobacterales</taxon>
        <taxon>Caulobacteraceae</taxon>
        <taxon>Caulobacter</taxon>
    </lineage>
</organism>